<evidence type="ECO:0000313" key="2">
    <source>
        <dbReference type="EMBL" id="QQB47038.1"/>
    </source>
</evidence>
<dbReference type="InterPro" id="IPR047951">
    <property type="entry name" value="Transpos_ISL3"/>
</dbReference>
<reference evidence="2 3" key="1">
    <citation type="submission" date="2020-12" db="EMBL/GenBank/DDBJ databases">
        <title>FDA dAtabase for Regulatory Grade micrObial Sequences (FDA-ARGOS): Supporting development and validation of Infectious Disease Dx tests.</title>
        <authorList>
            <person name="Sproer C."/>
            <person name="Gronow S."/>
            <person name="Severitt S."/>
            <person name="Schroder I."/>
            <person name="Tallon L."/>
            <person name="Sadzewicz L."/>
            <person name="Zhao X."/>
            <person name="Boylan J."/>
            <person name="Ott S."/>
            <person name="Bowen H."/>
            <person name="Vavikolanu K."/>
            <person name="Mehta A."/>
            <person name="Aluvathingal J."/>
            <person name="Nadendla S."/>
            <person name="Lowell S."/>
            <person name="Myers T."/>
            <person name="Yan Y."/>
            <person name="Sichtig H."/>
        </authorList>
    </citation>
    <scope>NUCLEOTIDE SEQUENCE [LARGE SCALE GENOMIC DNA]</scope>
    <source>
        <strain evidence="2 3">FDAARGOS_1053</strain>
    </source>
</reference>
<accession>A0A7T4EGN2</accession>
<sequence length="239" mass="27572">MSFRRVVWVGHFVCPLQSWLNQRDHSFRDRIEVVSMDGFAGYASAAEAAVPKATRVMDPFHVVRLASDKVTKCRQRLQIETTGRRGRRGDPLYKNRKTLLTRDSLLTDGQNARLDDLWAFDEDYQPLYQAYLVYQRVIDAYEMKNRRQAKKAMSHLIDQLRVMKGKAHKEIAQLGRSLHKRRRDVLPFFDRGVSNGPVEAINGRLEHLRGIALGFKSLNHYILRCLIHSGGLTNKINAL</sequence>
<organism evidence="2 3">
    <name type="scientific">Corynebacterium glucuronolyticum</name>
    <dbReference type="NCBI Taxonomy" id="39791"/>
    <lineage>
        <taxon>Bacteria</taxon>
        <taxon>Bacillati</taxon>
        <taxon>Actinomycetota</taxon>
        <taxon>Actinomycetes</taxon>
        <taxon>Mycobacteriales</taxon>
        <taxon>Corynebacteriaceae</taxon>
        <taxon>Corynebacterium</taxon>
    </lineage>
</organism>
<dbReference type="Pfam" id="PF01610">
    <property type="entry name" value="DDE_Tnp_ISL3"/>
    <property type="match status" value="1"/>
</dbReference>
<dbReference type="InterPro" id="IPR002560">
    <property type="entry name" value="Transposase_DDE"/>
</dbReference>
<dbReference type="Proteomes" id="UP000596145">
    <property type="component" value="Chromosome"/>
</dbReference>
<dbReference type="AlphaFoldDB" id="A0A7T4EGN2"/>
<protein>
    <submittedName>
        <fullName evidence="2">ISL3 family transposase</fullName>
    </submittedName>
</protein>
<name>A0A7T4EGN2_9CORY</name>
<gene>
    <name evidence="2" type="ORF">I6I10_03770</name>
</gene>
<feature type="domain" description="Transposase IS204/IS1001/IS1096/IS1165 DDE" evidence="1">
    <location>
        <begin position="16"/>
        <end position="224"/>
    </location>
</feature>
<proteinExistence type="predicted"/>
<dbReference type="EMBL" id="CP066007">
    <property type="protein sequence ID" value="QQB47038.1"/>
    <property type="molecule type" value="Genomic_DNA"/>
</dbReference>
<evidence type="ECO:0000313" key="3">
    <source>
        <dbReference type="Proteomes" id="UP000596145"/>
    </source>
</evidence>
<evidence type="ECO:0000259" key="1">
    <source>
        <dbReference type="Pfam" id="PF01610"/>
    </source>
</evidence>
<dbReference type="PANTHER" id="PTHR33498">
    <property type="entry name" value="TRANSPOSASE FOR INSERTION SEQUENCE ELEMENT IS1557"/>
    <property type="match status" value="1"/>
</dbReference>
<dbReference type="PANTHER" id="PTHR33498:SF1">
    <property type="entry name" value="TRANSPOSASE FOR INSERTION SEQUENCE ELEMENT IS1557"/>
    <property type="match status" value="1"/>
</dbReference>
<dbReference type="NCBIfam" id="NF033550">
    <property type="entry name" value="transpos_ISL3"/>
    <property type="match status" value="1"/>
</dbReference>